<protein>
    <submittedName>
        <fullName evidence="1">Tetratricopeptide repeat protein</fullName>
    </submittedName>
</protein>
<dbReference type="Gene3D" id="1.25.40.10">
    <property type="entry name" value="Tetratricopeptide repeat domain"/>
    <property type="match status" value="1"/>
</dbReference>
<dbReference type="SUPFAM" id="SSF81901">
    <property type="entry name" value="HCP-like"/>
    <property type="match status" value="1"/>
</dbReference>
<evidence type="ECO:0000313" key="1">
    <source>
        <dbReference type="EMBL" id="WRY35901.1"/>
    </source>
</evidence>
<reference evidence="1 2" key="1">
    <citation type="submission" date="2023-09" db="EMBL/GenBank/DDBJ databases">
        <title>Thioclava shenzhenensis sp. nov., a multidrug resistant bacteria-antagonizing species isolated from coastal seawater.</title>
        <authorList>
            <person name="Long M."/>
        </authorList>
    </citation>
    <scope>NUCLEOTIDE SEQUENCE [LARGE SCALE GENOMIC DNA]</scope>
    <source>
        <strain evidence="1 2">FTW29</strain>
        <plasmid evidence="1 2">unnamed3</plasmid>
    </source>
</reference>
<keyword evidence="1" id="KW-0614">Plasmid</keyword>
<dbReference type="InterPro" id="IPR052945">
    <property type="entry name" value="Mitotic_Regulator"/>
</dbReference>
<dbReference type="EMBL" id="CP135446">
    <property type="protein sequence ID" value="WRY35901.1"/>
    <property type="molecule type" value="Genomic_DNA"/>
</dbReference>
<dbReference type="InterPro" id="IPR011990">
    <property type="entry name" value="TPR-like_helical_dom_sf"/>
</dbReference>
<dbReference type="RefSeq" id="WP_330628228.1">
    <property type="nucleotide sequence ID" value="NZ_CP135446.1"/>
</dbReference>
<dbReference type="InterPro" id="IPR006597">
    <property type="entry name" value="Sel1-like"/>
</dbReference>
<name>A0ABZ1E4E9_9RHOB</name>
<sequence>MSAPACRASLCEVQLGLGQMLLSAGNPEAAWEAFSAAARQDEPRAFNMLGRIAHLGLRGGRKDLRLAIAMYRRAIARGHVWARFNLADLYLQAPAPFGDPAEAVALYHQAAEAGLDKAYNMLGQCYETGRGVAPDLPRARMYYDIGAGAGDCWASFNLGRLAALAGQEARACHYWTEALGQGFRGFWAGLAEAIEGFGFPAAAALAQKARALEAQGRNGG</sequence>
<dbReference type="Proteomes" id="UP001623290">
    <property type="component" value="Plasmid unnamed3"/>
</dbReference>
<keyword evidence="2" id="KW-1185">Reference proteome</keyword>
<dbReference type="Pfam" id="PF08238">
    <property type="entry name" value="Sel1"/>
    <property type="match status" value="3"/>
</dbReference>
<geneLocation type="plasmid" evidence="1 2">
    <name>unnamed3</name>
</geneLocation>
<dbReference type="PANTHER" id="PTHR43628">
    <property type="entry name" value="ACTIVATOR OF C KINASE PROTEIN 1-RELATED"/>
    <property type="match status" value="1"/>
</dbReference>
<dbReference type="SMART" id="SM00671">
    <property type="entry name" value="SEL1"/>
    <property type="match status" value="4"/>
</dbReference>
<organism evidence="1 2">
    <name type="scientific">Thioclava litoralis</name>
    <dbReference type="NCBI Taxonomy" id="3076557"/>
    <lineage>
        <taxon>Bacteria</taxon>
        <taxon>Pseudomonadati</taxon>
        <taxon>Pseudomonadota</taxon>
        <taxon>Alphaproteobacteria</taxon>
        <taxon>Rhodobacterales</taxon>
        <taxon>Paracoccaceae</taxon>
        <taxon>Thioclava</taxon>
    </lineage>
</organism>
<evidence type="ECO:0000313" key="2">
    <source>
        <dbReference type="Proteomes" id="UP001623290"/>
    </source>
</evidence>
<gene>
    <name evidence="1" type="ORF">RPE78_18085</name>
</gene>
<proteinExistence type="predicted"/>
<accession>A0ABZ1E4E9</accession>
<dbReference type="PANTHER" id="PTHR43628:SF1">
    <property type="entry name" value="CHITIN SYNTHASE REGULATORY FACTOR 2-RELATED"/>
    <property type="match status" value="1"/>
</dbReference>